<feature type="compositionally biased region" description="Basic and acidic residues" evidence="1">
    <location>
        <begin position="25"/>
        <end position="38"/>
    </location>
</feature>
<keyword evidence="2" id="KW-0472">Membrane</keyword>
<dbReference type="AlphaFoldDB" id="G3MKI2"/>
<name>G3MKI2_AMBMU</name>
<evidence type="ECO:0000313" key="3">
    <source>
        <dbReference type="EMBL" id="AEO34000.1"/>
    </source>
</evidence>
<keyword evidence="2" id="KW-1133">Transmembrane helix</keyword>
<protein>
    <submittedName>
        <fullName evidence="3">Uncharacterized protein</fullName>
    </submittedName>
</protein>
<feature type="transmembrane region" description="Helical" evidence="2">
    <location>
        <begin position="206"/>
        <end position="224"/>
    </location>
</feature>
<keyword evidence="2" id="KW-0812">Transmembrane</keyword>
<feature type="region of interest" description="Disordered" evidence="1">
    <location>
        <begin position="21"/>
        <end position="55"/>
    </location>
</feature>
<dbReference type="EMBL" id="JO842383">
    <property type="protein sequence ID" value="AEO34000.1"/>
    <property type="molecule type" value="mRNA"/>
</dbReference>
<sequence length="236" mass="25790">MRRYSSSPMLPYLRSSFSTLLQRDSSAESGDKPAKTAEDPGDAATEPASCRGDKVVNSVPMSSWTAKRVRRILIPAGLGSRFGTKGTTASRPAIADAQTQTLPDDTIEDTQCRRCRRVYRRQRPRDSDLLPLDKTPWPPPVSSIVECPLKPGSGHFSGRIAEAATILVAELLQYPWGADALLLVSIVLLASLLVILYYVVAVVLPIVVLAVLLAMVNSALFESSRFSRILKRLRLA</sequence>
<proteinExistence type="evidence at transcript level"/>
<reference evidence="3" key="1">
    <citation type="journal article" date="2011" name="PLoS ONE">
        <title>A deep insight into the sialotranscriptome of the gulf coast tick, Amblyomma maculatum.</title>
        <authorList>
            <person name="Karim S."/>
            <person name="Singh P."/>
            <person name="Ribeiro J.M."/>
        </authorList>
    </citation>
    <scope>NUCLEOTIDE SEQUENCE</scope>
    <source>
        <tissue evidence="3">Salivary gland</tissue>
    </source>
</reference>
<evidence type="ECO:0000256" key="2">
    <source>
        <dbReference type="SAM" id="Phobius"/>
    </source>
</evidence>
<organism evidence="3">
    <name type="scientific">Amblyomma maculatum</name>
    <name type="common">Gulf Coast tick</name>
    <dbReference type="NCBI Taxonomy" id="34609"/>
    <lineage>
        <taxon>Eukaryota</taxon>
        <taxon>Metazoa</taxon>
        <taxon>Ecdysozoa</taxon>
        <taxon>Arthropoda</taxon>
        <taxon>Chelicerata</taxon>
        <taxon>Arachnida</taxon>
        <taxon>Acari</taxon>
        <taxon>Parasitiformes</taxon>
        <taxon>Ixodida</taxon>
        <taxon>Ixodoidea</taxon>
        <taxon>Ixodidae</taxon>
        <taxon>Amblyomminae</taxon>
        <taxon>Amblyomma</taxon>
    </lineage>
</organism>
<accession>G3MKI2</accession>
<feature type="transmembrane region" description="Helical" evidence="2">
    <location>
        <begin position="180"/>
        <end position="200"/>
    </location>
</feature>
<evidence type="ECO:0000256" key="1">
    <source>
        <dbReference type="SAM" id="MobiDB-lite"/>
    </source>
</evidence>